<dbReference type="EC" id="3.5.1.52" evidence="2"/>
<accession>A0A2G9H7L5</accession>
<dbReference type="InterPro" id="IPR036339">
    <property type="entry name" value="PUB-like_dom_sf"/>
</dbReference>
<dbReference type="EMBL" id="NKXS01002462">
    <property type="protein sequence ID" value="PIN13504.1"/>
    <property type="molecule type" value="Genomic_DNA"/>
</dbReference>
<proteinExistence type="predicted"/>
<dbReference type="Gene3D" id="1.20.58.2190">
    <property type="match status" value="1"/>
</dbReference>
<dbReference type="STRING" id="429701.A0A2G9H7L5"/>
<evidence type="ECO:0000313" key="3">
    <source>
        <dbReference type="Proteomes" id="UP000231279"/>
    </source>
</evidence>
<dbReference type="SMART" id="SM00580">
    <property type="entry name" value="PUG"/>
    <property type="match status" value="1"/>
</dbReference>
<dbReference type="InterPro" id="IPR018997">
    <property type="entry name" value="PUB_domain"/>
</dbReference>
<gene>
    <name evidence="2" type="ORF">CDL12_13877</name>
</gene>
<evidence type="ECO:0000259" key="1">
    <source>
        <dbReference type="Pfam" id="PF09409"/>
    </source>
</evidence>
<name>A0A2G9H7L5_9LAMI</name>
<dbReference type="OrthoDB" id="336240at2759"/>
<comment type="caution">
    <text evidence="2">The sequence shown here is derived from an EMBL/GenBank/DDBJ whole genome shotgun (WGS) entry which is preliminary data.</text>
</comment>
<dbReference type="Pfam" id="PF09409">
    <property type="entry name" value="PUB"/>
    <property type="match status" value="1"/>
</dbReference>
<keyword evidence="3" id="KW-1185">Reference proteome</keyword>
<feature type="domain" description="PUB" evidence="1">
    <location>
        <begin position="24"/>
        <end position="94"/>
    </location>
</feature>
<dbReference type="SUPFAM" id="SSF143503">
    <property type="entry name" value="PUG domain-like"/>
    <property type="match status" value="1"/>
</dbReference>
<dbReference type="GO" id="GO:0000224">
    <property type="term" value="F:peptide-N4-(N-acetyl-beta-glucosaminyl)asparagine amidase activity"/>
    <property type="evidence" value="ECO:0007669"/>
    <property type="project" value="UniProtKB-EC"/>
</dbReference>
<dbReference type="AlphaFoldDB" id="A0A2G9H7L5"/>
<keyword evidence="2" id="KW-0378">Hydrolase</keyword>
<sequence>MRECLRTLKQNHKVITTSCYNDAKVEIAFNTLLTFAKNVATNLNEEKFIEIRLNNANFQVQFVKLFYLFMSFGKLKGGIEFLELCGFEKIEGGELPREKVDVVVLHSARNELNNAINNPFFRYL</sequence>
<dbReference type="PANTHER" id="PTHR46713">
    <property type="entry name" value="F13M7.16 PROTEIN"/>
    <property type="match status" value="1"/>
</dbReference>
<dbReference type="PANTHER" id="PTHR46713:SF1">
    <property type="entry name" value="F13M7.16 PROTEIN"/>
    <property type="match status" value="1"/>
</dbReference>
<dbReference type="Proteomes" id="UP000231279">
    <property type="component" value="Unassembled WGS sequence"/>
</dbReference>
<protein>
    <submittedName>
        <fullName evidence="2">Peptide-N(4)-(N-acetyl-beta-glucosaminyl)asparagine amidase</fullName>
        <ecNumber evidence="2">3.5.1.52</ecNumber>
    </submittedName>
</protein>
<organism evidence="2 3">
    <name type="scientific">Handroanthus impetiginosus</name>
    <dbReference type="NCBI Taxonomy" id="429701"/>
    <lineage>
        <taxon>Eukaryota</taxon>
        <taxon>Viridiplantae</taxon>
        <taxon>Streptophyta</taxon>
        <taxon>Embryophyta</taxon>
        <taxon>Tracheophyta</taxon>
        <taxon>Spermatophyta</taxon>
        <taxon>Magnoliopsida</taxon>
        <taxon>eudicotyledons</taxon>
        <taxon>Gunneridae</taxon>
        <taxon>Pentapetalae</taxon>
        <taxon>asterids</taxon>
        <taxon>lamiids</taxon>
        <taxon>Lamiales</taxon>
        <taxon>Bignoniaceae</taxon>
        <taxon>Crescentiina</taxon>
        <taxon>Tabebuia alliance</taxon>
        <taxon>Handroanthus</taxon>
    </lineage>
</organism>
<reference evidence="3" key="1">
    <citation type="journal article" date="2018" name="Gigascience">
        <title>Genome assembly of the Pink Ipe (Handroanthus impetiginosus, Bignoniaceae), a highly valued, ecologically keystone Neotropical timber forest tree.</title>
        <authorList>
            <person name="Silva-Junior O.B."/>
            <person name="Grattapaglia D."/>
            <person name="Novaes E."/>
            <person name="Collevatti R.G."/>
        </authorList>
    </citation>
    <scope>NUCLEOTIDE SEQUENCE [LARGE SCALE GENOMIC DNA]</scope>
    <source>
        <strain evidence="3">cv. UFG-1</strain>
    </source>
</reference>
<evidence type="ECO:0000313" key="2">
    <source>
        <dbReference type="EMBL" id="PIN13504.1"/>
    </source>
</evidence>